<evidence type="ECO:0000313" key="3">
    <source>
        <dbReference type="Proteomes" id="UP001164929"/>
    </source>
</evidence>
<reference evidence="2" key="1">
    <citation type="journal article" date="2023" name="Mol. Ecol. Resour.">
        <title>Chromosome-level genome assembly of a triploid poplar Populus alba 'Berolinensis'.</title>
        <authorList>
            <person name="Chen S."/>
            <person name="Yu Y."/>
            <person name="Wang X."/>
            <person name="Wang S."/>
            <person name="Zhang T."/>
            <person name="Zhou Y."/>
            <person name="He R."/>
            <person name="Meng N."/>
            <person name="Wang Y."/>
            <person name="Liu W."/>
            <person name="Liu Z."/>
            <person name="Liu J."/>
            <person name="Guo Q."/>
            <person name="Huang H."/>
            <person name="Sederoff R.R."/>
            <person name="Wang G."/>
            <person name="Qu G."/>
            <person name="Chen S."/>
        </authorList>
    </citation>
    <scope>NUCLEOTIDE SEQUENCE</scope>
    <source>
        <strain evidence="2">SC-2020</strain>
    </source>
</reference>
<protein>
    <submittedName>
        <fullName evidence="2">Uncharacterized protein</fullName>
    </submittedName>
</protein>
<name>A0AAD6WAN0_9ROSI</name>
<keyword evidence="3" id="KW-1185">Reference proteome</keyword>
<accession>A0AAD6WAN0</accession>
<proteinExistence type="predicted"/>
<dbReference type="Proteomes" id="UP001164929">
    <property type="component" value="Chromosome 3"/>
</dbReference>
<comment type="caution">
    <text evidence="2">The sequence shown here is derived from an EMBL/GenBank/DDBJ whole genome shotgun (WGS) entry which is preliminary data.</text>
</comment>
<evidence type="ECO:0000256" key="1">
    <source>
        <dbReference type="SAM" id="MobiDB-lite"/>
    </source>
</evidence>
<evidence type="ECO:0000313" key="2">
    <source>
        <dbReference type="EMBL" id="KAJ7003624.1"/>
    </source>
</evidence>
<dbReference type="EMBL" id="JAQIZT010000003">
    <property type="protein sequence ID" value="KAJ7003624.1"/>
    <property type="molecule type" value="Genomic_DNA"/>
</dbReference>
<organism evidence="2 3">
    <name type="scientific">Populus alba x Populus x berolinensis</name>
    <dbReference type="NCBI Taxonomy" id="444605"/>
    <lineage>
        <taxon>Eukaryota</taxon>
        <taxon>Viridiplantae</taxon>
        <taxon>Streptophyta</taxon>
        <taxon>Embryophyta</taxon>
        <taxon>Tracheophyta</taxon>
        <taxon>Spermatophyta</taxon>
        <taxon>Magnoliopsida</taxon>
        <taxon>eudicotyledons</taxon>
        <taxon>Gunneridae</taxon>
        <taxon>Pentapetalae</taxon>
        <taxon>rosids</taxon>
        <taxon>fabids</taxon>
        <taxon>Malpighiales</taxon>
        <taxon>Salicaceae</taxon>
        <taxon>Saliceae</taxon>
        <taxon>Populus</taxon>
    </lineage>
</organism>
<sequence>MADSFARGESSHPGMPEPLRSSQFPEIASTTTQVVLVMDGPKEFTIKPFKGALENISASGGIKVTLLGAMPWSNIPQLAVAKVQGDEWKSYSKYVKLQAMIDLCKKIGVVTQKEVVTNKVSLEIGSGRKTYKPSCNMGGF</sequence>
<feature type="region of interest" description="Disordered" evidence="1">
    <location>
        <begin position="1"/>
        <end position="23"/>
    </location>
</feature>
<gene>
    <name evidence="2" type="ORF">NC653_008742</name>
</gene>
<dbReference type="AlphaFoldDB" id="A0AAD6WAN0"/>